<dbReference type="SUPFAM" id="SSF53822">
    <property type="entry name" value="Periplasmic binding protein-like I"/>
    <property type="match status" value="1"/>
</dbReference>
<feature type="compositionally biased region" description="Low complexity" evidence="3">
    <location>
        <begin position="26"/>
        <end position="42"/>
    </location>
</feature>
<name>A0A3G9ILF6_9BACL</name>
<dbReference type="AlphaFoldDB" id="A0A3G9ILF6"/>
<dbReference type="Proteomes" id="UP000275368">
    <property type="component" value="Chromosome"/>
</dbReference>
<dbReference type="InterPro" id="IPR050555">
    <property type="entry name" value="Bact_Solute-Bind_Prot2"/>
</dbReference>
<keyword evidence="4" id="KW-0732">Signal</keyword>
<evidence type="ECO:0000256" key="1">
    <source>
        <dbReference type="ARBA" id="ARBA00004196"/>
    </source>
</evidence>
<dbReference type="EMBL" id="AP019308">
    <property type="protein sequence ID" value="BBH19032.1"/>
    <property type="molecule type" value="Genomic_DNA"/>
</dbReference>
<accession>A0A3G9ILF6</accession>
<feature type="region of interest" description="Disordered" evidence="3">
    <location>
        <begin position="26"/>
        <end position="52"/>
    </location>
</feature>
<dbReference type="Pfam" id="PF13407">
    <property type="entry name" value="Peripla_BP_4"/>
    <property type="match status" value="1"/>
</dbReference>
<organism evidence="5 6">
    <name type="scientific">Paenibacillus baekrokdamisoli</name>
    <dbReference type="NCBI Taxonomy" id="1712516"/>
    <lineage>
        <taxon>Bacteria</taxon>
        <taxon>Bacillati</taxon>
        <taxon>Bacillota</taxon>
        <taxon>Bacilli</taxon>
        <taxon>Bacillales</taxon>
        <taxon>Paenibacillaceae</taxon>
        <taxon>Paenibacillus</taxon>
    </lineage>
</organism>
<dbReference type="InterPro" id="IPR025997">
    <property type="entry name" value="SBP_2_dom"/>
</dbReference>
<proteinExistence type="inferred from homology"/>
<comment type="subcellular location">
    <subcellularLocation>
        <location evidence="1">Cell envelope</location>
    </subcellularLocation>
</comment>
<feature type="chain" id="PRO_5043780841" evidence="4">
    <location>
        <begin position="28"/>
        <end position="358"/>
    </location>
</feature>
<gene>
    <name evidence="5" type="ORF">Back11_03770</name>
</gene>
<protein>
    <submittedName>
        <fullName evidence="5">Periplasmic binding protein</fullName>
    </submittedName>
</protein>
<dbReference type="PROSITE" id="PS51257">
    <property type="entry name" value="PROKAR_LIPOPROTEIN"/>
    <property type="match status" value="1"/>
</dbReference>
<evidence type="ECO:0000256" key="4">
    <source>
        <dbReference type="SAM" id="SignalP"/>
    </source>
</evidence>
<dbReference type="PANTHER" id="PTHR30036:SF7">
    <property type="entry name" value="ABC TRANSPORTER PERIPLASMIC-BINDING PROTEIN YPHF"/>
    <property type="match status" value="1"/>
</dbReference>
<evidence type="ECO:0000313" key="5">
    <source>
        <dbReference type="EMBL" id="BBH19032.1"/>
    </source>
</evidence>
<reference evidence="5 6" key="1">
    <citation type="submission" date="2018-11" db="EMBL/GenBank/DDBJ databases">
        <title>Complete genome sequence of Paenibacillus baekrokdamisoli strain KCTC 33723.</title>
        <authorList>
            <person name="Kang S.W."/>
            <person name="Lee K.C."/>
            <person name="Kim K.K."/>
            <person name="Kim J.S."/>
            <person name="Kim D.S."/>
            <person name="Ko S.H."/>
            <person name="Yang S.H."/>
            <person name="Lee J.S."/>
        </authorList>
    </citation>
    <scope>NUCLEOTIDE SEQUENCE [LARGE SCALE GENOMIC DNA]</scope>
    <source>
        <strain evidence="5 6">KCTC 33723</strain>
    </source>
</reference>
<dbReference type="GO" id="GO:0030246">
    <property type="term" value="F:carbohydrate binding"/>
    <property type="evidence" value="ECO:0007669"/>
    <property type="project" value="TreeGrafter"/>
</dbReference>
<dbReference type="InterPro" id="IPR028082">
    <property type="entry name" value="Peripla_BP_I"/>
</dbReference>
<dbReference type="GO" id="GO:0030288">
    <property type="term" value="C:outer membrane-bounded periplasmic space"/>
    <property type="evidence" value="ECO:0007669"/>
    <property type="project" value="TreeGrafter"/>
</dbReference>
<feature type="signal peptide" evidence="4">
    <location>
        <begin position="1"/>
        <end position="27"/>
    </location>
</feature>
<keyword evidence="6" id="KW-1185">Reference proteome</keyword>
<sequence>MKKFSGMLVSVLLVFVLVLSACSTKNANNSSSSSPNSEGTASPAASGDDQGTTGKKLKIAIVPKLIGIPYFNASETGALKAGTDLGVEVIYTGPTQADAAQQVKVIEDLISRKVDVIAVAPNDPASLTPVLKKAKEQGIKIMDWDTPADQSVVELSIQQIDNEVFGRAITDKLVEKMGSDTGEYAIVTGGLSAANLNTWIDWAQKQATEKYPGLKLVTDKIASDEKQQIAYQKTLDLLKAYPNLKGIMAFSTVAPLGAAQAVKEKGLEGKVAVVGTALPTDSKPYLVDGSLSSALLWDPGALGYLTVALAKDLAEGKMPADGQDVPNVGKIQVKSDKKTIIMGPPTEFTKENADQFKF</sequence>
<dbReference type="Gene3D" id="3.40.50.2300">
    <property type="match status" value="2"/>
</dbReference>
<evidence type="ECO:0000256" key="3">
    <source>
        <dbReference type="SAM" id="MobiDB-lite"/>
    </source>
</evidence>
<comment type="similarity">
    <text evidence="2">Belongs to the bacterial solute-binding protein 2 family.</text>
</comment>
<evidence type="ECO:0000313" key="6">
    <source>
        <dbReference type="Proteomes" id="UP000275368"/>
    </source>
</evidence>
<dbReference type="PANTHER" id="PTHR30036">
    <property type="entry name" value="D-XYLOSE-BINDING PERIPLASMIC PROTEIN"/>
    <property type="match status" value="1"/>
</dbReference>
<dbReference type="KEGG" id="pbk:Back11_03770"/>
<evidence type="ECO:0000256" key="2">
    <source>
        <dbReference type="ARBA" id="ARBA00007639"/>
    </source>
</evidence>
<dbReference type="CDD" id="cd06302">
    <property type="entry name" value="PBP1_LsrB_Quorum_Sensing-like"/>
    <property type="match status" value="1"/>
</dbReference>
<dbReference type="RefSeq" id="WP_197719119.1">
    <property type="nucleotide sequence ID" value="NZ_AP019308.1"/>
</dbReference>